<dbReference type="RefSeq" id="WP_110312104.1">
    <property type="nucleotide sequence ID" value="NZ_QICL01000030.1"/>
</dbReference>
<comment type="caution">
    <text evidence="2">The sequence shown here is derived from an EMBL/GenBank/DDBJ whole genome shotgun (WGS) entry which is preliminary data.</text>
</comment>
<name>A0A2V3PLP5_9BACT</name>
<dbReference type="GO" id="GO:0016020">
    <property type="term" value="C:membrane"/>
    <property type="evidence" value="ECO:0007669"/>
    <property type="project" value="UniProtKB-SubCell"/>
</dbReference>
<evidence type="ECO:0000313" key="2">
    <source>
        <dbReference type="EMBL" id="PXV60171.1"/>
    </source>
</evidence>
<feature type="transmembrane region" description="Helical" evidence="1">
    <location>
        <begin position="119"/>
        <end position="142"/>
    </location>
</feature>
<evidence type="ECO:0000256" key="1">
    <source>
        <dbReference type="SAM" id="Phobius"/>
    </source>
</evidence>
<gene>
    <name evidence="2" type="ORF">CLV62_13019</name>
</gene>
<dbReference type="AlphaFoldDB" id="A0A2V3PLP5"/>
<protein>
    <recommendedName>
        <fullName evidence="4">Holin family protein</fullName>
    </recommendedName>
</protein>
<proteinExistence type="predicted"/>
<keyword evidence="3" id="KW-1185">Reference proteome</keyword>
<feature type="transmembrane region" description="Helical" evidence="1">
    <location>
        <begin position="59"/>
        <end position="81"/>
    </location>
</feature>
<reference evidence="2 3" key="1">
    <citation type="submission" date="2018-03" db="EMBL/GenBank/DDBJ databases">
        <title>Genomic Encyclopedia of Archaeal and Bacterial Type Strains, Phase II (KMG-II): from individual species to whole genera.</title>
        <authorList>
            <person name="Goeker M."/>
        </authorList>
    </citation>
    <scope>NUCLEOTIDE SEQUENCE [LARGE SCALE GENOMIC DNA]</scope>
    <source>
        <strain evidence="2 3">DSM 100214</strain>
    </source>
</reference>
<sequence>MDAIKLFLITLLSAIVAFFEPIKNPVIVLFLVFAGDFIFGIMVDLFVNDDRLRIKKGIFALMFLFLYMSVIVLTFLIGFLMGDLEESLFIVKALTYVFTAAYVANTLRNICLLFPNNRVFAFLYHIFGLQILKKMPLLYNYIFDKKDDNK</sequence>
<dbReference type="OrthoDB" id="1034931at2"/>
<accession>A0A2V3PLP5</accession>
<dbReference type="Proteomes" id="UP000247973">
    <property type="component" value="Unassembled WGS sequence"/>
</dbReference>
<feature type="transmembrane region" description="Helical" evidence="1">
    <location>
        <begin position="87"/>
        <end position="107"/>
    </location>
</feature>
<feature type="transmembrane region" description="Helical" evidence="1">
    <location>
        <begin position="27"/>
        <end position="47"/>
    </location>
</feature>
<dbReference type="EMBL" id="QICL01000030">
    <property type="protein sequence ID" value="PXV60171.1"/>
    <property type="molecule type" value="Genomic_DNA"/>
</dbReference>
<keyword evidence="1" id="KW-1133">Transmembrane helix</keyword>
<organism evidence="2 3">
    <name type="scientific">Dysgonomonas alginatilytica</name>
    <dbReference type="NCBI Taxonomy" id="1605892"/>
    <lineage>
        <taxon>Bacteria</taxon>
        <taxon>Pseudomonadati</taxon>
        <taxon>Bacteroidota</taxon>
        <taxon>Bacteroidia</taxon>
        <taxon>Bacteroidales</taxon>
        <taxon>Dysgonomonadaceae</taxon>
        <taxon>Dysgonomonas</taxon>
    </lineage>
</organism>
<keyword evidence="1" id="KW-0812">Transmembrane</keyword>
<keyword evidence="1" id="KW-0472">Membrane</keyword>
<evidence type="ECO:0008006" key="4">
    <source>
        <dbReference type="Google" id="ProtNLM"/>
    </source>
</evidence>
<evidence type="ECO:0000313" key="3">
    <source>
        <dbReference type="Proteomes" id="UP000247973"/>
    </source>
</evidence>